<evidence type="ECO:0000256" key="11">
    <source>
        <dbReference type="ARBA" id="ARBA00046341"/>
    </source>
</evidence>
<dbReference type="Pfam" id="PF18995">
    <property type="entry name" value="PRT6_C"/>
    <property type="match status" value="1"/>
</dbReference>
<dbReference type="InterPro" id="IPR003126">
    <property type="entry name" value="Znf_UBR"/>
</dbReference>
<feature type="compositionally biased region" description="Polar residues" evidence="14">
    <location>
        <begin position="177"/>
        <end position="189"/>
    </location>
</feature>
<keyword evidence="9 13" id="KW-0862">Zinc</keyword>
<dbReference type="InterPro" id="IPR055194">
    <property type="entry name" value="UBR1-like_WH"/>
</dbReference>
<evidence type="ECO:0000259" key="15">
    <source>
        <dbReference type="PROSITE" id="PS51157"/>
    </source>
</evidence>
<feature type="region of interest" description="Disordered" evidence="14">
    <location>
        <begin position="2183"/>
        <end position="2202"/>
    </location>
</feature>
<dbReference type="GO" id="GO:0008270">
    <property type="term" value="F:zinc ion binding"/>
    <property type="evidence" value="ECO:0007669"/>
    <property type="project" value="UniProtKB-UniRule"/>
</dbReference>
<name>A0A5N6M388_9ASTR</name>
<sequence length="2839" mass="318340">MASDADMSSWTDLLHSSSKLVEQAAPSAQFPPLQRNLDQLEALSKKLKSKTLRTEAPSQSIAATRLLAREGINAEQLARDLKSFELKTTFEDVFPAEATSVEEYLQQVHEMAMVSAVQEAQKDNLRNFSDYMMTVLEDDWQKEKRDFLHSLSRISTLPRTNVNESSIGASHSGPVLSLTSSPHVPSGHSSMELVQIADKPAIDKKAEAYAEVVRTLNDARQRGLSFKPATAFKSAYESLGLDSSGGKSVTMGKIWHLIQTLMGENLSVPSNVSKKMSLVIGARRHLEWGHEKYIMEMIQSHPAQAALGGVVGNLQRIHAFLRIRLRDYGVLDFDAGDARRQPPVDTTWQQIYFCLRTGYYDDARDVASRSRVSHQFSSQLAEWITNGGMVSVETASIAAEECEKMLRMGDRAGRGAFDKKKLLLYALVSGSRRQIDRLLREQPTLFNTIEDFLWFKLCAVRDSTSVVLNEGISPYSLDDLQAYLNKFEPSYYTKNGKDPLVYPYVLLLSIQLVPAVLYLSKDTGDEGYNIDAAHIAIVLADHGVLSDVGGTGHKIGVTDAFAESASIISQYGSLYLRHNNLSVALEYYAQAAATVGGGRLSWSGRGNVDQQRQRTLMMQQLLMEVLLRDGGILLLLGPRGAGEEGKLGRFLSNQKDWHQFLVEAARQCQDAGLNDKSIEIQKRIGAFSAALDTINKGLSEAICSLSRGRLDGESRTAGLVHSGNELLETFKYYPHVSLQEREYVLEQETLLRQLETILSIHKLARQEHYLDALREVAKLPFLPFDPQAPDTSTDMFQNLSPYVQACVPDLLKVSLQCIDNVRDSDGSLRALRTKIANFLANNLNRNWPRDLYERVAPEGRYSCEIGNCYCADSIFRYMFRMEIDSSPLSSSSELNMPVLSPKDRILKRLDLIGLSKESLEHMQYGMITFVKRNNSQLLEIFNAILPADDEMETVIEAQSDPKIEDLLHESIVWLQWLMFDGDPIDMLHRLTLMNAGQRGVCGSVWGHNDIAYRCRTCEHDPTCAICVPCFKNGNHKDHDYSIIYTGGGCCDCGDVTAWKRSGFCSKHKGAEQIQPLQEDIAKTLGPVLDLLLLHWKNKLKCAEKNHQNKPTLDDNAIEPKTVADVLTSAVVGMLLEFCKCSESLLSFVSGRLCSEVDLLDVLVRAEMFLSVEVVRKLQELLLKLLSDPFFKYEFAKSFLKYYPTVIKEAVKECKDSVFRKYLLLPTFSVQIFTVPTLTPRLVKEMDLLTMLLECLTNIFSSCSREDHRLQVSKWGNLYETTHRVVEDIRFVMSHSTIPKYMTCDRRDLSRTWMKLLAFVQGISPQKRETNVHLEEENENMHLPFVLGHSIANIHALLVAGAFSSEEESVSINNKQDIDEQDTLRHAKVGRLSQESSVSSVTARGTSLDCEPKSVERKAESISVLTSISWLMFECLRAIENWLKSDNTSGGHLTLNLLTSRTGNASGFGDHVVDGDYTNEFEALSLADWPEIEYDVSSQEISVHIPLHRLLSLVLQRALKTCYGESESSADSSIEGGDFFGHVLGGCHPYGFSAFVMEHPLRIRVFCSEVHAGMWRKNGDAAILSYEWYRSVRWSEQGLELDLFLLQCCAALAPADLYIARIIERFGLSFYLSLDLERANEYEAVLVQEMLNLIIQIVKERRFCGLTMTQCLQRELIYKLATGNATHSQLVKSLPRDLSKLDQFQEILDTVAEYSSPSGIKQGMYKLRLEYWKELDLYHPRWNSRDLQVAEERYLRFCNVSALTNQLPKWSKIYPPLKGLAKVATCKAVLQIVRVVLFYALFTDKLVASRASDGVLITALHLLSLALDISQVQIQSGDVDNSIPLLAFAGEEVSTGLNGVYDNQSLLSLLVSLMRINQKENLYNFEESGGFDISSLINNLLQKFAELDSGCLNKLQILAPEVIDQVSHAKPSSDANNSASMSDSDKRKAKARERQAAIMKKMKAQQSKFMENANLTTKIGLNDANEAEESISDVANDSDGHEQVTCSLCHDANSKSPVSFLVLLQKSRVVSLLDKGPPSLEKEVQRSGKEQASNIDEDLNAQTSSSSETIISPELADLVQSAINEFTSAGHPQEVDAFLEFIKNRFPSLKNIHVPQTSHDNTSEPTTSLGDAFEENMYTQILHGMENNMIKAESFSASGWSSSSDSSNDSLLLGKYIASLSDELSNTQSPPVGGSRSKAQPSSVTSCLTYGGFGPLDCDGIYVSSCGHAVHQDCLDRYLRSLKERYTRRIDFEGGHIVDPDQGEFLCPVCRGLANSVLPDVPREATKDRWQSKSRFLLPSDANDIFLLKQSLSLLQAATDVSRRNGFLKSFPLQHKRGTSTNIESVTRLLRDLYFPGNDIIAGSNRLSDSMILWDTLKYSLISSEIAARSKRTSSATNFSLRNLYEELRSSSGFILSLLLKIVHSTRVQSSLDVFLRLRCIQQFAKSICCADTLVGPPSDTDRARENMISVLENADMGIRFPDIQFWAMASYPVLASDAFSTLMWILFCLPVPVMSSEKAFFSLVHMCYVISITQAAITCFGRNEYMNILCHHDSLITDIFKFVSEHGLLSQYFVSNNMDDSRDIFDTIRSLSFPFLRRCAILWKLINSSASSPFSGALRSSQTFEDDMDFAYGTLEESVEIDELEKLFKIPTLENIVHDELSRSLVKRWLQHITREFEVINPARVLHLTPVVSFKLMVLPYLYQDLLQRYIKQKCIDCGAVQDEPALCLLCGKLCSPSWKTCCRNNKCQNHAMSCGAGIGVFLLIRKTTILLQRSARQARWPSPYLDAYGEEDIEMHRGKPLYLKEERYAALSHMVASHELDRSSKVLHQTSIGAFLML</sequence>
<dbReference type="CDD" id="cd19673">
    <property type="entry name" value="UBR-box_UBR3"/>
    <property type="match status" value="1"/>
</dbReference>
<dbReference type="Pfam" id="PF22960">
    <property type="entry name" value="WHD_UBR1"/>
    <property type="match status" value="1"/>
</dbReference>
<dbReference type="GO" id="GO:0071596">
    <property type="term" value="P:ubiquitin-dependent protein catabolic process via the N-end rule pathway"/>
    <property type="evidence" value="ECO:0007669"/>
    <property type="project" value="UniProtKB-UniRule"/>
</dbReference>
<keyword evidence="7 13" id="KW-0863">Zinc-finger</keyword>
<evidence type="ECO:0000256" key="12">
    <source>
        <dbReference type="PROSITE-ProRule" id="PRU00508"/>
    </source>
</evidence>
<comment type="subcellular location">
    <subcellularLocation>
        <location evidence="2">Nucleus envelope</location>
    </subcellularLocation>
</comment>
<protein>
    <recommendedName>
        <fullName evidence="13">E3 ubiquitin-protein ligase</fullName>
        <ecNumber evidence="13">2.3.2.27</ecNumber>
    </recommendedName>
</protein>
<dbReference type="UniPathway" id="UPA00143"/>
<evidence type="ECO:0000256" key="6">
    <source>
        <dbReference type="ARBA" id="ARBA00022723"/>
    </source>
</evidence>
<dbReference type="GO" id="GO:0061630">
    <property type="term" value="F:ubiquitin protein ligase activity"/>
    <property type="evidence" value="ECO:0007669"/>
    <property type="project" value="UniProtKB-UniRule"/>
</dbReference>
<dbReference type="GO" id="GO:0005737">
    <property type="term" value="C:cytoplasm"/>
    <property type="evidence" value="ECO:0007669"/>
    <property type="project" value="TreeGrafter"/>
</dbReference>
<feature type="region of interest" description="Disordered" evidence="14">
    <location>
        <begin position="164"/>
        <end position="189"/>
    </location>
</feature>
<feature type="domain" description="UBR-type" evidence="15">
    <location>
        <begin position="999"/>
        <end position="1069"/>
    </location>
</feature>
<evidence type="ECO:0000256" key="10">
    <source>
        <dbReference type="ARBA" id="ARBA00023242"/>
    </source>
</evidence>
<dbReference type="PANTHER" id="PTHR21497:SF53">
    <property type="entry name" value="E3 UBIQUITIN-PROTEIN LIGASE PRT6"/>
    <property type="match status" value="1"/>
</dbReference>
<proteinExistence type="inferred from homology"/>
<comment type="similarity">
    <text evidence="11 13">Belongs to the E3 ubiquitin-protein ligase UBR1-like family.</text>
</comment>
<feature type="compositionally biased region" description="Basic and acidic residues" evidence="14">
    <location>
        <begin position="2039"/>
        <end position="2048"/>
    </location>
</feature>
<comment type="pathway">
    <text evidence="3 13">Protein modification; protein ubiquitination.</text>
</comment>
<dbReference type="Gene3D" id="1.10.10.2670">
    <property type="entry name" value="E3 ubiquitin-protein ligase"/>
    <property type="match status" value="1"/>
</dbReference>
<dbReference type="InterPro" id="IPR007231">
    <property type="entry name" value="Nucleoporin_int_Nup93/Nic96"/>
</dbReference>
<evidence type="ECO:0000256" key="13">
    <source>
        <dbReference type="RuleBase" id="RU366018"/>
    </source>
</evidence>
<feature type="compositionally biased region" description="Low complexity" evidence="14">
    <location>
        <begin position="1931"/>
        <end position="1941"/>
    </location>
</feature>
<dbReference type="PROSITE" id="PS51157">
    <property type="entry name" value="ZF_UBR"/>
    <property type="match status" value="1"/>
</dbReference>
<dbReference type="PANTHER" id="PTHR21497">
    <property type="entry name" value="UBIQUITIN LIGASE E3 ALPHA-RELATED"/>
    <property type="match status" value="1"/>
</dbReference>
<comment type="caution">
    <text evidence="16">The sequence shown here is derived from an EMBL/GenBank/DDBJ whole genome shotgun (WGS) entry which is preliminary data.</text>
</comment>
<organism evidence="16 17">
    <name type="scientific">Mikania micrantha</name>
    <name type="common">bitter vine</name>
    <dbReference type="NCBI Taxonomy" id="192012"/>
    <lineage>
        <taxon>Eukaryota</taxon>
        <taxon>Viridiplantae</taxon>
        <taxon>Streptophyta</taxon>
        <taxon>Embryophyta</taxon>
        <taxon>Tracheophyta</taxon>
        <taxon>Spermatophyta</taxon>
        <taxon>Magnoliopsida</taxon>
        <taxon>eudicotyledons</taxon>
        <taxon>Gunneridae</taxon>
        <taxon>Pentapetalae</taxon>
        <taxon>asterids</taxon>
        <taxon>campanulids</taxon>
        <taxon>Asterales</taxon>
        <taxon>Asteraceae</taxon>
        <taxon>Asteroideae</taxon>
        <taxon>Heliantheae alliance</taxon>
        <taxon>Eupatorieae</taxon>
        <taxon>Mikania</taxon>
    </lineage>
</organism>
<comment type="catalytic activity">
    <reaction evidence="1 13">
        <text>S-ubiquitinyl-[E2 ubiquitin-conjugating enzyme]-L-cysteine + [acceptor protein]-L-lysine = [E2 ubiquitin-conjugating enzyme]-L-cysteine + N(6)-ubiquitinyl-[acceptor protein]-L-lysine.</text>
        <dbReference type="EC" id="2.3.2.27"/>
    </reaction>
</comment>
<dbReference type="GO" id="GO:0000151">
    <property type="term" value="C:ubiquitin ligase complex"/>
    <property type="evidence" value="ECO:0007669"/>
    <property type="project" value="TreeGrafter"/>
</dbReference>
<keyword evidence="5 13" id="KW-0808">Transferase</keyword>
<evidence type="ECO:0000256" key="4">
    <source>
        <dbReference type="ARBA" id="ARBA00010186"/>
    </source>
</evidence>
<dbReference type="OrthoDB" id="26387at2759"/>
<keyword evidence="8 13" id="KW-0833">Ubl conjugation pathway</keyword>
<dbReference type="InterPro" id="IPR039164">
    <property type="entry name" value="UBR1-like"/>
</dbReference>
<evidence type="ECO:0000256" key="1">
    <source>
        <dbReference type="ARBA" id="ARBA00000900"/>
    </source>
</evidence>
<dbReference type="CDD" id="cd16482">
    <property type="entry name" value="RING-H2_UBR1-like"/>
    <property type="match status" value="1"/>
</dbReference>
<dbReference type="SMART" id="SM00396">
    <property type="entry name" value="ZnF_UBR1"/>
    <property type="match status" value="1"/>
</dbReference>
<dbReference type="GO" id="GO:0005643">
    <property type="term" value="C:nuclear pore"/>
    <property type="evidence" value="ECO:0007669"/>
    <property type="project" value="InterPro"/>
</dbReference>
<keyword evidence="6 13" id="KW-0479">Metal-binding</keyword>
<dbReference type="InterPro" id="IPR042065">
    <property type="entry name" value="E3_ELL-like"/>
</dbReference>
<dbReference type="GO" id="GO:0017056">
    <property type="term" value="F:structural constituent of nuclear pore"/>
    <property type="evidence" value="ECO:0007669"/>
    <property type="project" value="InterPro"/>
</dbReference>
<evidence type="ECO:0000313" key="17">
    <source>
        <dbReference type="Proteomes" id="UP000326396"/>
    </source>
</evidence>
<keyword evidence="17" id="KW-1185">Reference proteome</keyword>
<keyword evidence="10" id="KW-0539">Nucleus</keyword>
<evidence type="ECO:0000313" key="16">
    <source>
        <dbReference type="EMBL" id="KAD3068375.1"/>
    </source>
</evidence>
<evidence type="ECO:0000256" key="7">
    <source>
        <dbReference type="ARBA" id="ARBA00022771"/>
    </source>
</evidence>
<evidence type="ECO:0000256" key="8">
    <source>
        <dbReference type="ARBA" id="ARBA00022786"/>
    </source>
</evidence>
<dbReference type="SUPFAM" id="SSF46785">
    <property type="entry name" value="Winged helix' DNA-binding domain"/>
    <property type="match status" value="1"/>
</dbReference>
<comment type="function">
    <text evidence="13">Ubiquitin ligase protein which is a component of the N-end rule pathway. Recognizes and binds to proteins bearing specific N-terminal residues that are destabilizing according to the N-end rule, leading to their ubiquitination and subsequent degradation.</text>
</comment>
<dbReference type="FunFam" id="2.10.110.30:FF:000002">
    <property type="entry name" value="Putative e3 ubiquitin-protein ligase ubr3"/>
    <property type="match status" value="1"/>
</dbReference>
<dbReference type="Pfam" id="PF04097">
    <property type="entry name" value="Nic96"/>
    <property type="match status" value="1"/>
</dbReference>
<gene>
    <name evidence="16" type="ORF">E3N88_36255</name>
</gene>
<dbReference type="InterPro" id="IPR044046">
    <property type="entry name" value="E3_ligase_UBR-like_C"/>
</dbReference>
<feature type="region of interest" description="Disordered" evidence="14">
    <location>
        <begin position="1927"/>
        <end position="1952"/>
    </location>
</feature>
<dbReference type="Proteomes" id="UP000326396">
    <property type="component" value="Linkage Group LG7"/>
</dbReference>
<dbReference type="EMBL" id="SZYD01000017">
    <property type="protein sequence ID" value="KAD3068375.1"/>
    <property type="molecule type" value="Genomic_DNA"/>
</dbReference>
<feature type="zinc finger region" description="UBR-type" evidence="12">
    <location>
        <begin position="999"/>
        <end position="1069"/>
    </location>
</feature>
<evidence type="ECO:0000256" key="2">
    <source>
        <dbReference type="ARBA" id="ARBA00004259"/>
    </source>
</evidence>
<accession>A0A5N6M388</accession>
<reference evidence="16 17" key="1">
    <citation type="submission" date="2019-05" db="EMBL/GenBank/DDBJ databases">
        <title>Mikania micrantha, genome provides insights into the molecular mechanism of rapid growth.</title>
        <authorList>
            <person name="Liu B."/>
        </authorList>
    </citation>
    <scope>NUCLEOTIDE SEQUENCE [LARGE SCALE GENOMIC DNA]</scope>
    <source>
        <strain evidence="16">NLD-2019</strain>
        <tissue evidence="16">Leaf</tissue>
    </source>
</reference>
<evidence type="ECO:0000256" key="5">
    <source>
        <dbReference type="ARBA" id="ARBA00022679"/>
    </source>
</evidence>
<dbReference type="Gene3D" id="2.10.110.30">
    <property type="match status" value="1"/>
</dbReference>
<comment type="similarity">
    <text evidence="4">Belongs to the nucleoporin interacting component (NIC) family.</text>
</comment>
<feature type="region of interest" description="Disordered" evidence="14">
    <location>
        <begin position="2037"/>
        <end position="2066"/>
    </location>
</feature>
<dbReference type="InterPro" id="IPR036390">
    <property type="entry name" value="WH_DNA-bd_sf"/>
</dbReference>
<dbReference type="Pfam" id="PF02207">
    <property type="entry name" value="zf-UBR"/>
    <property type="match status" value="1"/>
</dbReference>
<dbReference type="GO" id="GO:0016567">
    <property type="term" value="P:protein ubiquitination"/>
    <property type="evidence" value="ECO:0007669"/>
    <property type="project" value="UniProtKB-UniRule"/>
</dbReference>
<evidence type="ECO:0000256" key="3">
    <source>
        <dbReference type="ARBA" id="ARBA00004906"/>
    </source>
</evidence>
<evidence type="ECO:0000256" key="9">
    <source>
        <dbReference type="ARBA" id="ARBA00022833"/>
    </source>
</evidence>
<evidence type="ECO:0000256" key="14">
    <source>
        <dbReference type="SAM" id="MobiDB-lite"/>
    </source>
</evidence>
<dbReference type="EC" id="2.3.2.27" evidence="13"/>